<dbReference type="PANTHER" id="PTHR43155">
    <property type="entry name" value="CYCLIC DI-GMP PHOSPHODIESTERASE PA4108-RELATED"/>
    <property type="match status" value="1"/>
</dbReference>
<dbReference type="SMART" id="SM00065">
    <property type="entry name" value="GAF"/>
    <property type="match status" value="1"/>
</dbReference>
<dbReference type="PANTHER" id="PTHR43155:SF2">
    <property type="entry name" value="CYCLIC DI-GMP PHOSPHODIESTERASE PA4108"/>
    <property type="match status" value="1"/>
</dbReference>
<proteinExistence type="predicted"/>
<evidence type="ECO:0000313" key="2">
    <source>
        <dbReference type="EMBL" id="SVB13356.1"/>
    </source>
</evidence>
<feature type="non-terminal residue" evidence="2">
    <location>
        <position position="224"/>
    </location>
</feature>
<gene>
    <name evidence="2" type="ORF">METZ01_LOCUS166210</name>
</gene>
<protein>
    <recommendedName>
        <fullName evidence="1">GAF domain-containing protein</fullName>
    </recommendedName>
</protein>
<dbReference type="InterPro" id="IPR029016">
    <property type="entry name" value="GAF-like_dom_sf"/>
</dbReference>
<reference evidence="2" key="1">
    <citation type="submission" date="2018-05" db="EMBL/GenBank/DDBJ databases">
        <authorList>
            <person name="Lanie J.A."/>
            <person name="Ng W.-L."/>
            <person name="Kazmierczak K.M."/>
            <person name="Andrzejewski T.M."/>
            <person name="Davidsen T.M."/>
            <person name="Wayne K.J."/>
            <person name="Tettelin H."/>
            <person name="Glass J.I."/>
            <person name="Rusch D."/>
            <person name="Podicherti R."/>
            <person name="Tsui H.-C.T."/>
            <person name="Winkler M.E."/>
        </authorList>
    </citation>
    <scope>NUCLEOTIDE SEQUENCE</scope>
</reference>
<feature type="domain" description="GAF" evidence="1">
    <location>
        <begin position="60"/>
        <end position="209"/>
    </location>
</feature>
<dbReference type="AlphaFoldDB" id="A0A382BHR6"/>
<evidence type="ECO:0000259" key="1">
    <source>
        <dbReference type="SMART" id="SM00065"/>
    </source>
</evidence>
<name>A0A382BHR6_9ZZZZ</name>
<dbReference type="EMBL" id="UINC01029876">
    <property type="protein sequence ID" value="SVB13356.1"/>
    <property type="molecule type" value="Genomic_DNA"/>
</dbReference>
<dbReference type="InterPro" id="IPR003018">
    <property type="entry name" value="GAF"/>
</dbReference>
<dbReference type="SUPFAM" id="SSF55781">
    <property type="entry name" value="GAF domain-like"/>
    <property type="match status" value="1"/>
</dbReference>
<dbReference type="Pfam" id="PF13185">
    <property type="entry name" value="GAF_2"/>
    <property type="match status" value="1"/>
</dbReference>
<sequence length="224" mass="24120">MDEQHDDQSEQLAVLRQTIVEQKAQIDQLMSQRGDREFTENLRNALLTTHAAGIIGASSSYDSTLQSVVETAADVLDAAAASLYLLDEDHEELVFVVALGEKGAEVREFRVPVGQGLAGYVAATGQAIAVSDVQNDPRFDRSIGDAIGYIPSSMLCVPLFLGSRVIGVLQLMDKAGGVAFSASDIEILGRFGNLAAHTIDESRLTQDMSHLFHWLLAEGVSEDS</sequence>
<dbReference type="Gene3D" id="3.30.450.40">
    <property type="match status" value="1"/>
</dbReference>
<organism evidence="2">
    <name type="scientific">marine metagenome</name>
    <dbReference type="NCBI Taxonomy" id="408172"/>
    <lineage>
        <taxon>unclassified sequences</taxon>
        <taxon>metagenomes</taxon>
        <taxon>ecological metagenomes</taxon>
    </lineage>
</organism>
<accession>A0A382BHR6</accession>